<reference evidence="10" key="2">
    <citation type="submission" date="2021-04" db="EMBL/GenBank/DDBJ databases">
        <authorList>
            <person name="Gilroy R."/>
        </authorList>
    </citation>
    <scope>NUCLEOTIDE SEQUENCE</scope>
    <source>
        <strain evidence="10">687</strain>
    </source>
</reference>
<gene>
    <name evidence="5 10" type="primary">xseA</name>
    <name evidence="10" type="ORF">IAA31_01745</name>
</gene>
<evidence type="ECO:0000256" key="7">
    <source>
        <dbReference type="SAM" id="Coils"/>
    </source>
</evidence>
<dbReference type="AlphaFoldDB" id="A0A9E2NT77"/>
<dbReference type="CDD" id="cd04489">
    <property type="entry name" value="ExoVII_LU_OBF"/>
    <property type="match status" value="1"/>
</dbReference>
<keyword evidence="2 5" id="KW-0540">Nuclease</keyword>
<dbReference type="Pfam" id="PF13742">
    <property type="entry name" value="tRNA_anti_2"/>
    <property type="match status" value="1"/>
</dbReference>
<evidence type="ECO:0000259" key="8">
    <source>
        <dbReference type="Pfam" id="PF02601"/>
    </source>
</evidence>
<evidence type="ECO:0000256" key="4">
    <source>
        <dbReference type="ARBA" id="ARBA00022839"/>
    </source>
</evidence>
<dbReference type="GO" id="GO:0003676">
    <property type="term" value="F:nucleic acid binding"/>
    <property type="evidence" value="ECO:0007669"/>
    <property type="project" value="InterPro"/>
</dbReference>
<accession>A0A9E2NT77</accession>
<keyword evidence="3 5" id="KW-0378">Hydrolase</keyword>
<evidence type="ECO:0000256" key="3">
    <source>
        <dbReference type="ARBA" id="ARBA00022801"/>
    </source>
</evidence>
<evidence type="ECO:0000259" key="9">
    <source>
        <dbReference type="Pfam" id="PF13742"/>
    </source>
</evidence>
<dbReference type="GO" id="GO:0009318">
    <property type="term" value="C:exodeoxyribonuclease VII complex"/>
    <property type="evidence" value="ECO:0007669"/>
    <property type="project" value="UniProtKB-UniRule"/>
</dbReference>
<dbReference type="Pfam" id="PF02601">
    <property type="entry name" value="Exonuc_VII_L"/>
    <property type="match status" value="1"/>
</dbReference>
<dbReference type="EC" id="3.1.11.6" evidence="5"/>
<dbReference type="PANTHER" id="PTHR30008">
    <property type="entry name" value="EXODEOXYRIBONUCLEASE 7 LARGE SUBUNIT"/>
    <property type="match status" value="1"/>
</dbReference>
<comment type="catalytic activity">
    <reaction evidence="5 6">
        <text>Exonucleolytic cleavage in either 5'- to 3'- or 3'- to 5'-direction to yield nucleoside 5'-phosphates.</text>
        <dbReference type="EC" id="3.1.11.6"/>
    </reaction>
</comment>
<comment type="subcellular location">
    <subcellularLocation>
        <location evidence="5 6">Cytoplasm</location>
    </subcellularLocation>
</comment>
<dbReference type="Proteomes" id="UP000824150">
    <property type="component" value="Unassembled WGS sequence"/>
</dbReference>
<evidence type="ECO:0000313" key="11">
    <source>
        <dbReference type="Proteomes" id="UP000824150"/>
    </source>
</evidence>
<evidence type="ECO:0000256" key="5">
    <source>
        <dbReference type="HAMAP-Rule" id="MF_00378"/>
    </source>
</evidence>
<dbReference type="EMBL" id="JAHLFG010000021">
    <property type="protein sequence ID" value="MBU3826204.1"/>
    <property type="molecule type" value="Genomic_DNA"/>
</dbReference>
<dbReference type="GO" id="GO:0006308">
    <property type="term" value="P:DNA catabolic process"/>
    <property type="evidence" value="ECO:0007669"/>
    <property type="project" value="UniProtKB-UniRule"/>
</dbReference>
<reference evidence="10" key="1">
    <citation type="journal article" date="2021" name="PeerJ">
        <title>Extensive microbial diversity within the chicken gut microbiome revealed by metagenomics and culture.</title>
        <authorList>
            <person name="Gilroy R."/>
            <person name="Ravi A."/>
            <person name="Getino M."/>
            <person name="Pursley I."/>
            <person name="Horton D.L."/>
            <person name="Alikhan N.F."/>
            <person name="Baker D."/>
            <person name="Gharbi K."/>
            <person name="Hall N."/>
            <person name="Watson M."/>
            <person name="Adriaenssens E.M."/>
            <person name="Foster-Nyarko E."/>
            <person name="Jarju S."/>
            <person name="Secka A."/>
            <person name="Antonio M."/>
            <person name="Oren A."/>
            <person name="Chaudhuri R.R."/>
            <person name="La Ragione R."/>
            <person name="Hildebrand F."/>
            <person name="Pallen M.J."/>
        </authorList>
    </citation>
    <scope>NUCLEOTIDE SEQUENCE</scope>
    <source>
        <strain evidence="10">687</strain>
    </source>
</reference>
<dbReference type="InterPro" id="IPR025824">
    <property type="entry name" value="OB-fold_nuc-bd_dom"/>
</dbReference>
<comment type="function">
    <text evidence="5">Bidirectionally degrades single-stranded DNA into large acid-insoluble oligonucleotides, which are then degraded further into small acid-soluble oligonucleotides.</text>
</comment>
<protein>
    <recommendedName>
        <fullName evidence="5">Exodeoxyribonuclease 7 large subunit</fullName>
        <ecNumber evidence="5">3.1.11.6</ecNumber>
    </recommendedName>
    <alternativeName>
        <fullName evidence="5">Exodeoxyribonuclease VII large subunit</fullName>
        <shortName evidence="5">Exonuclease VII large subunit</shortName>
    </alternativeName>
</protein>
<evidence type="ECO:0000256" key="2">
    <source>
        <dbReference type="ARBA" id="ARBA00022722"/>
    </source>
</evidence>
<dbReference type="GO" id="GO:0008855">
    <property type="term" value="F:exodeoxyribonuclease VII activity"/>
    <property type="evidence" value="ECO:0007669"/>
    <property type="project" value="UniProtKB-UniRule"/>
</dbReference>
<dbReference type="GO" id="GO:0005737">
    <property type="term" value="C:cytoplasm"/>
    <property type="evidence" value="ECO:0007669"/>
    <property type="project" value="UniProtKB-SubCell"/>
</dbReference>
<dbReference type="InterPro" id="IPR003753">
    <property type="entry name" value="Exonuc_VII_L"/>
</dbReference>
<evidence type="ECO:0000256" key="1">
    <source>
        <dbReference type="ARBA" id="ARBA00022490"/>
    </source>
</evidence>
<evidence type="ECO:0000256" key="6">
    <source>
        <dbReference type="RuleBase" id="RU004355"/>
    </source>
</evidence>
<keyword evidence="1 5" id="KW-0963">Cytoplasm</keyword>
<comment type="similarity">
    <text evidence="5 6">Belongs to the XseA family.</text>
</comment>
<feature type="domain" description="Exonuclease VII large subunit C-terminal" evidence="8">
    <location>
        <begin position="128"/>
        <end position="401"/>
    </location>
</feature>
<dbReference type="NCBIfam" id="TIGR00237">
    <property type="entry name" value="xseA"/>
    <property type="match status" value="1"/>
</dbReference>
<organism evidence="10 11">
    <name type="scientific">Candidatus Anaerobiospirillum merdipullorum</name>
    <dbReference type="NCBI Taxonomy" id="2838450"/>
    <lineage>
        <taxon>Bacteria</taxon>
        <taxon>Pseudomonadati</taxon>
        <taxon>Pseudomonadota</taxon>
        <taxon>Gammaproteobacteria</taxon>
        <taxon>Aeromonadales</taxon>
        <taxon>Succinivibrionaceae</taxon>
        <taxon>Anaerobiospirillum</taxon>
    </lineage>
</organism>
<keyword evidence="7" id="KW-0175">Coiled coil</keyword>
<keyword evidence="4 5" id="KW-0269">Exonuclease</keyword>
<sequence>MSDLANLESHALTVTRYVELTDEALKNLGQACVIGEISEIYLRNHMYFKLKDENASVDCLMWSSSLARLSFKPVVGMQVIVMGKSTLYHRTGKFTLQVQTMVQAGFGRIMARLEQLKRKLEAEGLFARPKRPIPPFVDLVGVITSPEGRVLYDISKTIKTRNPLIEIKLYPAKVQGDDAAQSLCQALAQAYAEQCCDVLIIGRGGGSFEDLLPFSDEAVVRMTAQSPLPIISAVGHEPDTALTDFVADVRAATPTAAAELVSCLTDSVLWDMFNKLIDGLYNQMTLRLDEYCGQVDKLSLKLKAVGPEHHIELQRQTLSQYENQLWHQLAHQLQLKEGQWHSLQQALMQHNLPLRLLQAGRQLLLLMQGLQRALSFIGEQKAQQYHLLCLKLVALDPQRQLLLKRHELSQLSQKIEQMIEQRLQLKMAQLQRMHSALMQQDVHAKINATKAQLQFSLQRLEQAMALKVQQQEQKLAQILGALGGLNPLAILQRGYSVTRLSSGELLTAQRACPGQHITTTIADGKVVSRIEKVIPASPED</sequence>
<feature type="coiled-coil region" evidence="7">
    <location>
        <begin position="401"/>
        <end position="440"/>
    </location>
</feature>
<feature type="domain" description="OB-fold nucleic acid binding" evidence="9">
    <location>
        <begin position="14"/>
        <end position="101"/>
    </location>
</feature>
<comment type="caution">
    <text evidence="10">The sequence shown here is derived from an EMBL/GenBank/DDBJ whole genome shotgun (WGS) entry which is preliminary data.</text>
</comment>
<dbReference type="PANTHER" id="PTHR30008:SF0">
    <property type="entry name" value="EXODEOXYRIBONUCLEASE 7 LARGE SUBUNIT"/>
    <property type="match status" value="1"/>
</dbReference>
<dbReference type="HAMAP" id="MF_00378">
    <property type="entry name" value="Exonuc_7_L"/>
    <property type="match status" value="1"/>
</dbReference>
<proteinExistence type="inferred from homology"/>
<name>A0A9E2NT77_9GAMM</name>
<comment type="subunit">
    <text evidence="5">Heterooligomer composed of large and small subunits.</text>
</comment>
<dbReference type="InterPro" id="IPR020579">
    <property type="entry name" value="Exonuc_VII_lsu_C"/>
</dbReference>
<evidence type="ECO:0000313" key="10">
    <source>
        <dbReference type="EMBL" id="MBU3826204.1"/>
    </source>
</evidence>